<dbReference type="AlphaFoldDB" id="A0A2W4Z3Z5"/>
<dbReference type="InterPro" id="IPR051923">
    <property type="entry name" value="Glycosyl_Hydrolase_39"/>
</dbReference>
<evidence type="ECO:0000256" key="2">
    <source>
        <dbReference type="ARBA" id="ARBA00022801"/>
    </source>
</evidence>
<protein>
    <submittedName>
        <fullName evidence="6">Beta-xylosidase</fullName>
    </submittedName>
</protein>
<name>A0A2W4Z3Z5_9SPHN</name>
<proteinExistence type="inferred from homology"/>
<dbReference type="Gene3D" id="2.60.40.1500">
    <property type="entry name" value="Glycosyl hydrolase domain, family 39"/>
    <property type="match status" value="1"/>
</dbReference>
<evidence type="ECO:0000259" key="5">
    <source>
        <dbReference type="Pfam" id="PF01229"/>
    </source>
</evidence>
<dbReference type="GO" id="GO:0005975">
    <property type="term" value="P:carbohydrate metabolic process"/>
    <property type="evidence" value="ECO:0007669"/>
    <property type="project" value="InterPro"/>
</dbReference>
<dbReference type="InterPro" id="IPR049166">
    <property type="entry name" value="GH39_cat"/>
</dbReference>
<dbReference type="SUPFAM" id="SSF51011">
    <property type="entry name" value="Glycosyl hydrolase domain"/>
    <property type="match status" value="1"/>
</dbReference>
<evidence type="ECO:0000313" key="6">
    <source>
        <dbReference type="EMBL" id="PZO76973.1"/>
    </source>
</evidence>
<accession>A0A2W4Z3Z5</accession>
<dbReference type="InterPro" id="IPR000514">
    <property type="entry name" value="Glyco_hydro_39"/>
</dbReference>
<gene>
    <name evidence="6" type="ORF">DI640_00780</name>
</gene>
<feature type="active site" description="Proton donor" evidence="4">
    <location>
        <position position="139"/>
    </location>
</feature>
<evidence type="ECO:0000256" key="4">
    <source>
        <dbReference type="PIRSR" id="PIRSR600514-1"/>
    </source>
</evidence>
<evidence type="ECO:0000256" key="1">
    <source>
        <dbReference type="ARBA" id="ARBA00008875"/>
    </source>
</evidence>
<dbReference type="PANTHER" id="PTHR12631:SF10">
    <property type="entry name" value="BETA-XYLOSIDASE-LIKE PROTEIN-RELATED"/>
    <property type="match status" value="1"/>
</dbReference>
<evidence type="ECO:0000313" key="7">
    <source>
        <dbReference type="Proteomes" id="UP000249555"/>
    </source>
</evidence>
<dbReference type="PANTHER" id="PTHR12631">
    <property type="entry name" value="ALPHA-L-IDURONIDASE"/>
    <property type="match status" value="1"/>
</dbReference>
<dbReference type="Proteomes" id="UP000249555">
    <property type="component" value="Unassembled WGS sequence"/>
</dbReference>
<comment type="similarity">
    <text evidence="1">Belongs to the glycosyl hydrolase 39 family.</text>
</comment>
<dbReference type="PRINTS" id="PR00745">
    <property type="entry name" value="GLHYDRLASE39"/>
</dbReference>
<dbReference type="InterPro" id="IPR049165">
    <property type="entry name" value="GH39_as"/>
</dbReference>
<keyword evidence="3" id="KW-0326">Glycosidase</keyword>
<dbReference type="Pfam" id="PF01229">
    <property type="entry name" value="Glyco_hydro_39"/>
    <property type="match status" value="1"/>
</dbReference>
<sequence length="476" mass="54200">MAQQSIGSDYPGTLIRDDSLAQLRIAQRELNFRYIRFHNIFADQLGVYREVGGKPVYDWRRTDYLYDQLLGMGLKPFVELGFTPDAMKQSDQTIFYWKGNTSHPQPDKWTALVDAFVRHAVSRYGAQEVRSWYFEFWNEPNLDGFWEKADQQAYFEYYGRTARTIKAIDPQLRVGGPSTAGAAWVPEFLAYAKKNSVPVDFVTTHTYGVEGGFLDEKGEGDNKLSRNPDAVVQDVRKVRGEIEAAGRSGLPLFFTEWSTSYNPRDPIHDDYLSAAYILSKLRRTEGLAQGMSYWTYSDLFEEPGPQARPFEGGFGLMTPQGVRKAAWFAYKYLADLGDRELPTADEQSIAALKDGTVQVLAWREMLPNQPVSNRPFFTKVRQPAQTTPLTLDLAGLKPGSYQLRVRRTGFKQNDAYSTYLEMGRPAKLTDEQLQRLQNATTDAPVISTIDVPAGKPYRLTLPMREQDVVMVELRHR</sequence>
<dbReference type="GO" id="GO:0004553">
    <property type="term" value="F:hydrolase activity, hydrolyzing O-glycosyl compounds"/>
    <property type="evidence" value="ECO:0007669"/>
    <property type="project" value="InterPro"/>
</dbReference>
<organism evidence="6 7">
    <name type="scientific">Sphingomonas taxi</name>
    <dbReference type="NCBI Taxonomy" id="1549858"/>
    <lineage>
        <taxon>Bacteria</taxon>
        <taxon>Pseudomonadati</taxon>
        <taxon>Pseudomonadota</taxon>
        <taxon>Alphaproteobacteria</taxon>
        <taxon>Sphingomonadales</taxon>
        <taxon>Sphingomonadaceae</taxon>
        <taxon>Sphingomonas</taxon>
    </lineage>
</organism>
<dbReference type="EMBL" id="QFMX01000001">
    <property type="protein sequence ID" value="PZO76973.1"/>
    <property type="molecule type" value="Genomic_DNA"/>
</dbReference>
<keyword evidence="2" id="KW-0378">Hydrolase</keyword>
<dbReference type="SUPFAM" id="SSF51445">
    <property type="entry name" value="(Trans)glycosidases"/>
    <property type="match status" value="1"/>
</dbReference>
<feature type="domain" description="Glycosyl hydrolases family 39 N-terminal catalytic" evidence="5">
    <location>
        <begin position="5"/>
        <end position="440"/>
    </location>
</feature>
<dbReference type="Gene3D" id="3.20.20.80">
    <property type="entry name" value="Glycosidases"/>
    <property type="match status" value="1"/>
</dbReference>
<reference evidence="6 7" key="1">
    <citation type="submission" date="2017-08" db="EMBL/GenBank/DDBJ databases">
        <title>Infants hospitalized years apart are colonized by the same room-sourced microbial strains.</title>
        <authorList>
            <person name="Brooks B."/>
            <person name="Olm M.R."/>
            <person name="Firek B.A."/>
            <person name="Baker R."/>
            <person name="Thomas B.C."/>
            <person name="Morowitz M.J."/>
            <person name="Banfield J.F."/>
        </authorList>
    </citation>
    <scope>NUCLEOTIDE SEQUENCE [LARGE SCALE GENOMIC DNA]</scope>
    <source>
        <strain evidence="6">S2_018_000_R3_119</strain>
    </source>
</reference>
<comment type="caution">
    <text evidence="6">The sequence shown here is derived from an EMBL/GenBank/DDBJ whole genome shotgun (WGS) entry which is preliminary data.</text>
</comment>
<evidence type="ECO:0000256" key="3">
    <source>
        <dbReference type="ARBA" id="ARBA00023295"/>
    </source>
</evidence>
<dbReference type="InterPro" id="IPR017853">
    <property type="entry name" value="GH"/>
</dbReference>
<dbReference type="PROSITE" id="PS01027">
    <property type="entry name" value="GLYCOSYL_HYDROL_F39"/>
    <property type="match status" value="1"/>
</dbReference>